<dbReference type="InterPro" id="IPR027110">
    <property type="entry name" value="PDHB_mito-type"/>
</dbReference>
<dbReference type="Gene3D" id="2.40.50.100">
    <property type="match status" value="1"/>
</dbReference>
<dbReference type="SUPFAM" id="SSF52518">
    <property type="entry name" value="Thiamin diphosphate-binding fold (THDP-binding)"/>
    <property type="match status" value="1"/>
</dbReference>
<reference evidence="13 14" key="1">
    <citation type="submission" date="2018-09" db="EMBL/GenBank/DDBJ databases">
        <title>Rhizobium sp. MAE2-X.</title>
        <authorList>
            <person name="Lee Y."/>
            <person name="Jeon C.O."/>
        </authorList>
    </citation>
    <scope>NUCLEOTIDE SEQUENCE [LARGE SCALE GENOMIC DNA]</scope>
    <source>
        <strain evidence="13 14">MAE2-X</strain>
    </source>
</reference>
<dbReference type="InterPro" id="IPR033248">
    <property type="entry name" value="Transketolase_C"/>
</dbReference>
<evidence type="ECO:0000256" key="5">
    <source>
        <dbReference type="ARBA" id="ARBA00016138"/>
    </source>
</evidence>
<dbReference type="RefSeq" id="WP_203016028.1">
    <property type="nucleotide sequence ID" value="NZ_CP032405.1"/>
</dbReference>
<dbReference type="SMART" id="SM00861">
    <property type="entry name" value="Transket_pyr"/>
    <property type="match status" value="1"/>
</dbReference>
<dbReference type="PROSITE" id="PS00189">
    <property type="entry name" value="LIPOYL"/>
    <property type="match status" value="1"/>
</dbReference>
<dbReference type="PANTHER" id="PTHR11624:SF96">
    <property type="entry name" value="PYRUVATE DEHYDROGENASE E1 COMPONENT SUBUNIT BETA, MITOCHONDRIAL"/>
    <property type="match status" value="1"/>
</dbReference>
<evidence type="ECO:0000256" key="6">
    <source>
        <dbReference type="ARBA" id="ARBA00022823"/>
    </source>
</evidence>
<evidence type="ECO:0000256" key="8">
    <source>
        <dbReference type="ARBA" id="ARBA00023052"/>
    </source>
</evidence>
<keyword evidence="8 10" id="KW-0786">Thiamine pyrophosphate</keyword>
<dbReference type="InterPro" id="IPR005475">
    <property type="entry name" value="Transketolase-like_Pyr-bd"/>
</dbReference>
<dbReference type="EC" id="1.2.4.1" evidence="4 10"/>
<dbReference type="Gene3D" id="3.40.50.920">
    <property type="match status" value="1"/>
</dbReference>
<comment type="cofactor">
    <cofactor evidence="1">
        <name>(R)-lipoate</name>
        <dbReference type="ChEBI" id="CHEBI:83088"/>
    </cofactor>
</comment>
<dbReference type="CDD" id="cd06849">
    <property type="entry name" value="lipoyl_domain"/>
    <property type="match status" value="1"/>
</dbReference>
<organism evidence="13 14">
    <name type="scientific">Rhizobium rosettiformans</name>
    <dbReference type="NCBI Taxonomy" id="1368430"/>
    <lineage>
        <taxon>Bacteria</taxon>
        <taxon>Pseudomonadati</taxon>
        <taxon>Pseudomonadota</taxon>
        <taxon>Alphaproteobacteria</taxon>
        <taxon>Hyphomicrobiales</taxon>
        <taxon>Rhizobiaceae</taxon>
        <taxon>Rhizobium/Agrobacterium group</taxon>
        <taxon>Rhizobium</taxon>
    </lineage>
</organism>
<comment type="function">
    <text evidence="10">The pyruvate dehydrogenase complex catalyzes the overall conversion of pyruvate to acetyl-CoA and CO2.</text>
</comment>
<comment type="subunit">
    <text evidence="3">Heterodimer of an alpha and a beta chain.</text>
</comment>
<dbReference type="Pfam" id="PF02780">
    <property type="entry name" value="Transketolase_C"/>
    <property type="match status" value="1"/>
</dbReference>
<evidence type="ECO:0000256" key="3">
    <source>
        <dbReference type="ARBA" id="ARBA00011870"/>
    </source>
</evidence>
<evidence type="ECO:0000256" key="2">
    <source>
        <dbReference type="ARBA" id="ARBA00001964"/>
    </source>
</evidence>
<protein>
    <recommendedName>
        <fullName evidence="5 10">Pyruvate dehydrogenase E1 component subunit beta</fullName>
        <ecNumber evidence="4 10">1.2.4.1</ecNumber>
    </recommendedName>
</protein>
<dbReference type="Pfam" id="PF02779">
    <property type="entry name" value="Transket_pyr"/>
    <property type="match status" value="1"/>
</dbReference>
<evidence type="ECO:0000313" key="13">
    <source>
        <dbReference type="EMBL" id="QRF53043.1"/>
    </source>
</evidence>
<dbReference type="EMBL" id="CP032405">
    <property type="protein sequence ID" value="QRF53043.1"/>
    <property type="molecule type" value="Genomic_DNA"/>
</dbReference>
<keyword evidence="9 10" id="KW-0670">Pyruvate</keyword>
<dbReference type="CDD" id="cd07036">
    <property type="entry name" value="TPP_PYR_E1-PDHc-beta_like"/>
    <property type="match status" value="1"/>
</dbReference>
<dbReference type="InterPro" id="IPR009014">
    <property type="entry name" value="Transketo_C/PFOR_II"/>
</dbReference>
<evidence type="ECO:0000256" key="4">
    <source>
        <dbReference type="ARBA" id="ARBA00012281"/>
    </source>
</evidence>
<comment type="cofactor">
    <cofactor evidence="2 10">
        <name>thiamine diphosphate</name>
        <dbReference type="ChEBI" id="CHEBI:58937"/>
    </cofactor>
</comment>
<dbReference type="InterPro" id="IPR029061">
    <property type="entry name" value="THDP-binding"/>
</dbReference>
<keyword evidence="6" id="KW-0450">Lipoyl</keyword>
<dbReference type="GO" id="GO:0004739">
    <property type="term" value="F:pyruvate dehydrogenase (acetyl-transferring) activity"/>
    <property type="evidence" value="ECO:0007669"/>
    <property type="project" value="UniProtKB-EC"/>
</dbReference>
<feature type="domain" description="Lipoyl-binding" evidence="12">
    <location>
        <begin position="2"/>
        <end position="78"/>
    </location>
</feature>
<keyword evidence="7 10" id="KW-0560">Oxidoreductase</keyword>
<dbReference type="PROSITE" id="PS50968">
    <property type="entry name" value="BIOTINYL_LIPOYL"/>
    <property type="match status" value="1"/>
</dbReference>
<comment type="catalytic activity">
    <reaction evidence="10">
        <text>N(6)-[(R)-lipoyl]-L-lysyl-[protein] + pyruvate + H(+) = N(6)-[(R)-S(8)-acetyldihydrolipoyl]-L-lysyl-[protein] + CO2</text>
        <dbReference type="Rhea" id="RHEA:19189"/>
        <dbReference type="Rhea" id="RHEA-COMP:10474"/>
        <dbReference type="Rhea" id="RHEA-COMP:10478"/>
        <dbReference type="ChEBI" id="CHEBI:15361"/>
        <dbReference type="ChEBI" id="CHEBI:15378"/>
        <dbReference type="ChEBI" id="CHEBI:16526"/>
        <dbReference type="ChEBI" id="CHEBI:83099"/>
        <dbReference type="ChEBI" id="CHEBI:83111"/>
        <dbReference type="EC" id="1.2.4.1"/>
    </reaction>
</comment>
<evidence type="ECO:0000256" key="10">
    <source>
        <dbReference type="RuleBase" id="RU364074"/>
    </source>
</evidence>
<proteinExistence type="predicted"/>
<keyword evidence="14" id="KW-1185">Reference proteome</keyword>
<dbReference type="SUPFAM" id="SSF52922">
    <property type="entry name" value="TK C-terminal domain-like"/>
    <property type="match status" value="1"/>
</dbReference>
<evidence type="ECO:0000256" key="9">
    <source>
        <dbReference type="ARBA" id="ARBA00023317"/>
    </source>
</evidence>
<evidence type="ECO:0000313" key="14">
    <source>
        <dbReference type="Proteomes" id="UP000596351"/>
    </source>
</evidence>
<sequence>MPIEILMPALSPTMEEGTLSKWIKQEGDTVKSGDVIAEIETDKATMEVEAVDEGVLGKLLIAAGTENVKVNTPIAVLLQDGESADAMPASKSDADTPAAEAGDAGGKARAAADEPASSADNKVPAAPKVEVASDPDVPAGTEMVTMTVREALREAMAEEMRANPDVFIMGEEVAEYQGAYKITQGLLQEFGAKRVVDTPITEHGFAGLGVGAAMAGLKPIVEFMTFNFAMQAIDHIINSAAKTLYMSGGQMGAPIVFRGPNGAAARVGAQHSQDYAAWYSQIPGLKVVMPYTAADAKGLLKAAIRDPNPVIFLENEILYGHSFEVPKMDDFVLPIGKARIHKTGKDATIVSFGIGMTYSVKAVEELAKEGIDVELIDLRTIRPMDLPTVIESVKKTGRLVTVEEGYPQSSVGTEIATRVMQQAFDYLDAPILTIAGKDVPMPYAANLEKLALPSVAEVVQAVKTVCYK</sequence>
<dbReference type="InterPro" id="IPR000089">
    <property type="entry name" value="Biotin_lipoyl"/>
</dbReference>
<feature type="region of interest" description="Disordered" evidence="11">
    <location>
        <begin position="86"/>
        <end position="138"/>
    </location>
</feature>
<dbReference type="InterPro" id="IPR003016">
    <property type="entry name" value="2-oxoA_DH_lipoyl-BS"/>
</dbReference>
<dbReference type="NCBIfam" id="NF008854">
    <property type="entry name" value="PRK11892.1"/>
    <property type="match status" value="1"/>
</dbReference>
<dbReference type="Gene3D" id="3.40.50.970">
    <property type="match status" value="1"/>
</dbReference>
<dbReference type="NCBIfam" id="NF006667">
    <property type="entry name" value="PRK09212.1"/>
    <property type="match status" value="1"/>
</dbReference>
<accession>A0ABX7F0K0</accession>
<evidence type="ECO:0000256" key="1">
    <source>
        <dbReference type="ARBA" id="ARBA00001938"/>
    </source>
</evidence>
<name>A0ABX7F0K0_9HYPH</name>
<dbReference type="SUPFAM" id="SSF51230">
    <property type="entry name" value="Single hybrid motif"/>
    <property type="match status" value="1"/>
</dbReference>
<dbReference type="PANTHER" id="PTHR11624">
    <property type="entry name" value="DEHYDROGENASE RELATED"/>
    <property type="match status" value="1"/>
</dbReference>
<evidence type="ECO:0000256" key="7">
    <source>
        <dbReference type="ARBA" id="ARBA00023002"/>
    </source>
</evidence>
<dbReference type="Proteomes" id="UP000596351">
    <property type="component" value="Chromosome"/>
</dbReference>
<dbReference type="InterPro" id="IPR011053">
    <property type="entry name" value="Single_hybrid_motif"/>
</dbReference>
<dbReference type="Pfam" id="PF00364">
    <property type="entry name" value="Biotin_lipoyl"/>
    <property type="match status" value="1"/>
</dbReference>
<feature type="compositionally biased region" description="Low complexity" evidence="11">
    <location>
        <begin position="97"/>
        <end position="120"/>
    </location>
</feature>
<gene>
    <name evidence="13" type="ORF">D4A92_17155</name>
</gene>
<evidence type="ECO:0000256" key="11">
    <source>
        <dbReference type="SAM" id="MobiDB-lite"/>
    </source>
</evidence>
<evidence type="ECO:0000259" key="12">
    <source>
        <dbReference type="PROSITE" id="PS50968"/>
    </source>
</evidence>